<dbReference type="AlphaFoldDB" id="A0A1S1RMC9"/>
<dbReference type="Pfam" id="PF13466">
    <property type="entry name" value="STAS_2"/>
    <property type="match status" value="1"/>
</dbReference>
<dbReference type="Proteomes" id="UP000179769">
    <property type="component" value="Unassembled WGS sequence"/>
</dbReference>
<comment type="caution">
    <text evidence="3">The sequence shown here is derived from an EMBL/GenBank/DDBJ whole genome shotgun (WGS) entry which is preliminary data.</text>
</comment>
<keyword evidence="4" id="KW-1185">Reference proteome</keyword>
<dbReference type="InterPro" id="IPR036513">
    <property type="entry name" value="STAS_dom_sf"/>
</dbReference>
<dbReference type="EMBL" id="MAXA01000001">
    <property type="protein sequence ID" value="OHV46971.1"/>
    <property type="molecule type" value="Genomic_DNA"/>
</dbReference>
<feature type="region of interest" description="Disordered" evidence="1">
    <location>
        <begin position="119"/>
        <end position="142"/>
    </location>
</feature>
<proteinExistence type="predicted"/>
<dbReference type="InterPro" id="IPR058548">
    <property type="entry name" value="MlaB-like_STAS"/>
</dbReference>
<name>A0A1S1RMC9_9ACTN</name>
<dbReference type="Gene3D" id="3.30.750.24">
    <property type="entry name" value="STAS domain"/>
    <property type="match status" value="1"/>
</dbReference>
<gene>
    <name evidence="3" type="ORF">BBK14_01615</name>
</gene>
<evidence type="ECO:0000256" key="1">
    <source>
        <dbReference type="SAM" id="MobiDB-lite"/>
    </source>
</evidence>
<organism evidence="3 4">
    <name type="scientific">Parafrankia soli</name>
    <dbReference type="NCBI Taxonomy" id="2599596"/>
    <lineage>
        <taxon>Bacteria</taxon>
        <taxon>Bacillati</taxon>
        <taxon>Actinomycetota</taxon>
        <taxon>Actinomycetes</taxon>
        <taxon>Frankiales</taxon>
        <taxon>Frankiaceae</taxon>
        <taxon>Parafrankia</taxon>
    </lineage>
</organism>
<evidence type="ECO:0000259" key="2">
    <source>
        <dbReference type="PROSITE" id="PS50801"/>
    </source>
</evidence>
<dbReference type="SUPFAM" id="SSF52091">
    <property type="entry name" value="SpoIIaa-like"/>
    <property type="match status" value="1"/>
</dbReference>
<dbReference type="CDD" id="cd07043">
    <property type="entry name" value="STAS_anti-anti-sigma_factors"/>
    <property type="match status" value="1"/>
</dbReference>
<protein>
    <submittedName>
        <fullName evidence="3">Anti-anti-sigma factor</fullName>
    </submittedName>
</protein>
<reference evidence="4" key="1">
    <citation type="submission" date="2016-07" db="EMBL/GenBank/DDBJ databases">
        <title>Frankia sp. NRRL B-16219 Genome sequencing.</title>
        <authorList>
            <person name="Ghodhbane-Gtari F."/>
            <person name="Swanson E."/>
            <person name="Gueddou A."/>
            <person name="Louati M."/>
            <person name="Nouioui I."/>
            <person name="Hezbri K."/>
            <person name="Abebe-Akele F."/>
            <person name="Simpson S."/>
            <person name="Morris K."/>
            <person name="Thomas K."/>
            <person name="Gtari M."/>
            <person name="Tisa L.S."/>
        </authorList>
    </citation>
    <scope>NUCLEOTIDE SEQUENCE [LARGE SCALE GENOMIC DNA]</scope>
    <source>
        <strain evidence="4">NRRL B-16219</strain>
    </source>
</reference>
<evidence type="ECO:0000313" key="3">
    <source>
        <dbReference type="EMBL" id="OHV46971.1"/>
    </source>
</evidence>
<dbReference type="InterPro" id="IPR002645">
    <property type="entry name" value="STAS_dom"/>
</dbReference>
<sequence>MGESSTVRAVEADCPGEGGNQTLRLVGTVDVRSVGELRMLLHNAIDAGRGPLHVDVGGLELGDHAGVGVLLGGARRARALGRTLVLVDASAALGRLLAVDRLGRLLRVQIAPDQLAAVPPGAGGHGTVGHARRARSLSVPAA</sequence>
<dbReference type="RefSeq" id="WP_071059415.1">
    <property type="nucleotide sequence ID" value="NZ_MAXA01000001.1"/>
</dbReference>
<accession>A0A1S1RMC9</accession>
<dbReference type="PROSITE" id="PS50801">
    <property type="entry name" value="STAS"/>
    <property type="match status" value="1"/>
</dbReference>
<dbReference type="OrthoDB" id="3216074at2"/>
<evidence type="ECO:0000313" key="4">
    <source>
        <dbReference type="Proteomes" id="UP000179769"/>
    </source>
</evidence>
<feature type="domain" description="STAS" evidence="2">
    <location>
        <begin position="23"/>
        <end position="97"/>
    </location>
</feature>